<evidence type="ECO:0008006" key="3">
    <source>
        <dbReference type="Google" id="ProtNLM"/>
    </source>
</evidence>
<dbReference type="Proteomes" id="UP000237749">
    <property type="component" value="Unassembled WGS sequence"/>
</dbReference>
<dbReference type="EMBL" id="PTJA01000006">
    <property type="protein sequence ID" value="PPK80639.1"/>
    <property type="molecule type" value="Genomic_DNA"/>
</dbReference>
<reference evidence="1 2" key="1">
    <citation type="submission" date="2018-02" db="EMBL/GenBank/DDBJ databases">
        <title>Genomic Encyclopedia of Archaeal and Bacterial Type Strains, Phase II (KMG-II): from individual species to whole genera.</title>
        <authorList>
            <person name="Goeker M."/>
        </authorList>
    </citation>
    <scope>NUCLEOTIDE SEQUENCE [LARGE SCALE GENOMIC DNA]</scope>
    <source>
        <strain evidence="1 2">DSM 3808</strain>
    </source>
</reference>
<evidence type="ECO:0000313" key="1">
    <source>
        <dbReference type="EMBL" id="PPK80639.1"/>
    </source>
</evidence>
<dbReference type="AlphaFoldDB" id="A0A2S6HSQ4"/>
<name>A0A2S6HSQ4_9FIRM</name>
<dbReference type="OrthoDB" id="2067073at2"/>
<organism evidence="1 2">
    <name type="scientific">Lacrimispora xylanisolvens</name>
    <dbReference type="NCBI Taxonomy" id="384636"/>
    <lineage>
        <taxon>Bacteria</taxon>
        <taxon>Bacillati</taxon>
        <taxon>Bacillota</taxon>
        <taxon>Clostridia</taxon>
        <taxon>Lachnospirales</taxon>
        <taxon>Lachnospiraceae</taxon>
        <taxon>Lacrimispora</taxon>
    </lineage>
</organism>
<gene>
    <name evidence="1" type="ORF">BXY41_106229</name>
</gene>
<sequence>MAEQNEMLKIVTPMMEHVCDHLCRFPGEIERKVDLEEVCAGCQMGKYVCDILNTYNRVKQEWIPVAERLPDVPIDTEDEHCPYFNVTFLNGVVNTLQFTSDECTWFDEEGNVYNDVLAWMPLPEKYQESDKGEY</sequence>
<accession>A0A2S6HSQ4</accession>
<keyword evidence="2" id="KW-1185">Reference proteome</keyword>
<proteinExistence type="predicted"/>
<evidence type="ECO:0000313" key="2">
    <source>
        <dbReference type="Proteomes" id="UP000237749"/>
    </source>
</evidence>
<protein>
    <recommendedName>
        <fullName evidence="3">DUF551 domain-containing protein</fullName>
    </recommendedName>
</protein>
<comment type="caution">
    <text evidence="1">The sequence shown here is derived from an EMBL/GenBank/DDBJ whole genome shotgun (WGS) entry which is preliminary data.</text>
</comment>
<dbReference type="RefSeq" id="WP_104437324.1">
    <property type="nucleotide sequence ID" value="NZ_PTJA01000006.1"/>
</dbReference>